<sequence length="185" mass="20620">MTIALLITFVTALIAQVYVYLPTLFLIHNVAIILLDVLAFLAAIRQFWGLWQLKRSLRLQGSKDFATLLFKQGVQTFYNSPTSKVNSKLQDTVGTDVTAFQNVLSLLLICEFTLDLRRRNTKELVSNQTASNLELPTMGLSFQTNPLRSIQSVFGRLHESIMTDMGERSGQLGVDIDSPGPGPED</sequence>
<protein>
    <submittedName>
        <fullName evidence="2">Uncharacterized protein</fullName>
    </submittedName>
</protein>
<reference evidence="2" key="1">
    <citation type="submission" date="2021-10" db="EMBL/GenBank/DDBJ databases">
        <title>De novo Genome Assembly of Clathrus columnatus (Basidiomycota, Fungi) Using Illumina and Nanopore Sequence Data.</title>
        <authorList>
            <person name="Ogiso-Tanaka E."/>
            <person name="Itagaki H."/>
            <person name="Hosoya T."/>
            <person name="Hosaka K."/>
        </authorList>
    </citation>
    <scope>NUCLEOTIDE SEQUENCE</scope>
    <source>
        <strain evidence="2">MO-923</strain>
    </source>
</reference>
<keyword evidence="3" id="KW-1185">Reference proteome</keyword>
<feature type="transmembrane region" description="Helical" evidence="1">
    <location>
        <begin position="25"/>
        <end position="48"/>
    </location>
</feature>
<name>A0AAV5ABR8_9AGAM</name>
<keyword evidence="1" id="KW-0472">Membrane</keyword>
<evidence type="ECO:0000256" key="1">
    <source>
        <dbReference type="SAM" id="Phobius"/>
    </source>
</evidence>
<keyword evidence="1" id="KW-0812">Transmembrane</keyword>
<dbReference type="Proteomes" id="UP001050691">
    <property type="component" value="Unassembled WGS sequence"/>
</dbReference>
<dbReference type="AlphaFoldDB" id="A0AAV5ABR8"/>
<keyword evidence="1" id="KW-1133">Transmembrane helix</keyword>
<proteinExistence type="predicted"/>
<evidence type="ECO:0000313" key="3">
    <source>
        <dbReference type="Proteomes" id="UP001050691"/>
    </source>
</evidence>
<dbReference type="EMBL" id="BPWL01000005">
    <property type="protein sequence ID" value="GJJ10078.1"/>
    <property type="molecule type" value="Genomic_DNA"/>
</dbReference>
<organism evidence="2 3">
    <name type="scientific">Clathrus columnatus</name>
    <dbReference type="NCBI Taxonomy" id="1419009"/>
    <lineage>
        <taxon>Eukaryota</taxon>
        <taxon>Fungi</taxon>
        <taxon>Dikarya</taxon>
        <taxon>Basidiomycota</taxon>
        <taxon>Agaricomycotina</taxon>
        <taxon>Agaricomycetes</taxon>
        <taxon>Phallomycetidae</taxon>
        <taxon>Phallales</taxon>
        <taxon>Clathraceae</taxon>
        <taxon>Clathrus</taxon>
    </lineage>
</organism>
<evidence type="ECO:0000313" key="2">
    <source>
        <dbReference type="EMBL" id="GJJ10078.1"/>
    </source>
</evidence>
<comment type="caution">
    <text evidence="2">The sequence shown here is derived from an EMBL/GenBank/DDBJ whole genome shotgun (WGS) entry which is preliminary data.</text>
</comment>
<accession>A0AAV5ABR8</accession>
<gene>
    <name evidence="2" type="ORF">Clacol_004304</name>
</gene>